<dbReference type="AlphaFoldDB" id="A0A9P5BHS2"/>
<comment type="caution">
    <text evidence="1">The sequence shown here is derived from an EMBL/GenBank/DDBJ whole genome shotgun (WGS) entry which is preliminary data.</text>
</comment>
<sequence length="139" mass="15795">MRFTFNGVKRDGNGAYYYNDGDVESHRIPLSDQCYGDVRMSREQLEEWFGIRNDTLPDLPAYYILPRLDSTWGGTAGVFDGNKELKDLHITLSNVGWTDWYAYVAGKKGPSSGRQLLAYPNYCPTTTLMLLNKTPPKTE</sequence>
<evidence type="ECO:0000313" key="1">
    <source>
        <dbReference type="EMBL" id="KAF4502470.1"/>
    </source>
</evidence>
<evidence type="ECO:0000313" key="2">
    <source>
        <dbReference type="Proteomes" id="UP000737391"/>
    </source>
</evidence>
<organism evidence="1 2">
    <name type="scientific">Fusarium agapanthi</name>
    <dbReference type="NCBI Taxonomy" id="1803897"/>
    <lineage>
        <taxon>Eukaryota</taxon>
        <taxon>Fungi</taxon>
        <taxon>Dikarya</taxon>
        <taxon>Ascomycota</taxon>
        <taxon>Pezizomycotina</taxon>
        <taxon>Sordariomycetes</taxon>
        <taxon>Hypocreomycetidae</taxon>
        <taxon>Hypocreales</taxon>
        <taxon>Nectriaceae</taxon>
        <taxon>Fusarium</taxon>
        <taxon>Fusarium fujikuroi species complex</taxon>
    </lineage>
</organism>
<dbReference type="EMBL" id="LUFC02000075">
    <property type="protein sequence ID" value="KAF4502470.1"/>
    <property type="molecule type" value="Genomic_DNA"/>
</dbReference>
<gene>
    <name evidence="1" type="ORF">FAGAP_1285</name>
</gene>
<dbReference type="OrthoDB" id="4540679at2759"/>
<proteinExistence type="predicted"/>
<protein>
    <submittedName>
        <fullName evidence="1">Uncharacterized protein</fullName>
    </submittedName>
</protein>
<dbReference type="Proteomes" id="UP000737391">
    <property type="component" value="Unassembled WGS sequence"/>
</dbReference>
<reference evidence="1" key="1">
    <citation type="submission" date="2020-01" db="EMBL/GenBank/DDBJ databases">
        <title>Identification and distribution of gene clusters putatively required for synthesis of sphingolipid metabolism inhibitors in phylogenetically diverse species of the filamentous fungus Fusarium.</title>
        <authorList>
            <person name="Kim H.-S."/>
            <person name="Busman M."/>
            <person name="Brown D.W."/>
            <person name="Divon H."/>
            <person name="Uhlig S."/>
            <person name="Proctor R.H."/>
        </authorList>
    </citation>
    <scope>NUCLEOTIDE SEQUENCE</scope>
    <source>
        <strain evidence="1">NRRL 31653</strain>
    </source>
</reference>
<accession>A0A9P5BHS2</accession>
<name>A0A9P5BHS2_9HYPO</name>
<keyword evidence="2" id="KW-1185">Reference proteome</keyword>